<feature type="transmembrane region" description="Helical" evidence="1">
    <location>
        <begin position="17"/>
        <end position="35"/>
    </location>
</feature>
<evidence type="ECO:0000313" key="2">
    <source>
        <dbReference type="EMBL" id="HIS48373.1"/>
    </source>
</evidence>
<reference evidence="2" key="2">
    <citation type="journal article" date="2021" name="PeerJ">
        <title>Extensive microbial diversity within the chicken gut microbiome revealed by metagenomics and culture.</title>
        <authorList>
            <person name="Gilroy R."/>
            <person name="Ravi A."/>
            <person name="Getino M."/>
            <person name="Pursley I."/>
            <person name="Horton D.L."/>
            <person name="Alikhan N.F."/>
            <person name="Baker D."/>
            <person name="Gharbi K."/>
            <person name="Hall N."/>
            <person name="Watson M."/>
            <person name="Adriaenssens E.M."/>
            <person name="Foster-Nyarko E."/>
            <person name="Jarju S."/>
            <person name="Secka A."/>
            <person name="Antonio M."/>
            <person name="Oren A."/>
            <person name="Chaudhuri R.R."/>
            <person name="La Ragione R."/>
            <person name="Hildebrand F."/>
            <person name="Pallen M.J."/>
        </authorList>
    </citation>
    <scope>NUCLEOTIDE SEQUENCE</scope>
    <source>
        <strain evidence="2">CHK178-757</strain>
    </source>
</reference>
<evidence type="ECO:0000256" key="1">
    <source>
        <dbReference type="SAM" id="Phobius"/>
    </source>
</evidence>
<protein>
    <submittedName>
        <fullName evidence="2">Uncharacterized protein</fullName>
    </submittedName>
</protein>
<keyword evidence="1" id="KW-0472">Membrane</keyword>
<feature type="transmembrane region" description="Helical" evidence="1">
    <location>
        <begin position="47"/>
        <end position="64"/>
    </location>
</feature>
<name>A0A9D1JRN4_9FIRM</name>
<dbReference type="Proteomes" id="UP000823927">
    <property type="component" value="Unassembled WGS sequence"/>
</dbReference>
<evidence type="ECO:0000313" key="3">
    <source>
        <dbReference type="Proteomes" id="UP000823927"/>
    </source>
</evidence>
<dbReference type="EMBL" id="DVIT01000053">
    <property type="protein sequence ID" value="HIS48373.1"/>
    <property type="molecule type" value="Genomic_DNA"/>
</dbReference>
<reference evidence="2" key="1">
    <citation type="submission" date="2020-10" db="EMBL/GenBank/DDBJ databases">
        <authorList>
            <person name="Gilroy R."/>
        </authorList>
    </citation>
    <scope>NUCLEOTIDE SEQUENCE</scope>
    <source>
        <strain evidence="2">CHK178-757</strain>
    </source>
</reference>
<proteinExistence type="predicted"/>
<accession>A0A9D1JRN4</accession>
<comment type="caution">
    <text evidence="2">The sequence shown here is derived from an EMBL/GenBank/DDBJ whole genome shotgun (WGS) entry which is preliminary data.</text>
</comment>
<sequence length="170" mass="19514">MNSISIPFFIFLRVINGYYPVVWLVLGIIFCIIKIDAEKTFVIMLEAIKRFAAVLLYAALSVFVASGKMTWFAGDILQIIIDIAFLIVMAVTVLRFKCRLPVKIISAVLFFLSPLLEVIYAVCLYSGVSLPWLWELLPWLWEFYHWLEMAAALIFIFGAKRIKSSDVHLQ</sequence>
<dbReference type="AlphaFoldDB" id="A0A9D1JRN4"/>
<feature type="transmembrane region" description="Helical" evidence="1">
    <location>
        <begin position="108"/>
        <end position="128"/>
    </location>
</feature>
<organism evidence="2 3">
    <name type="scientific">Candidatus Scybalocola faecigallinarum</name>
    <dbReference type="NCBI Taxonomy" id="2840941"/>
    <lineage>
        <taxon>Bacteria</taxon>
        <taxon>Bacillati</taxon>
        <taxon>Bacillota</taxon>
        <taxon>Clostridia</taxon>
        <taxon>Lachnospirales</taxon>
        <taxon>Lachnospiraceae</taxon>
        <taxon>Lachnospiraceae incertae sedis</taxon>
        <taxon>Candidatus Scybalocola (ex Gilroy et al. 2021)</taxon>
    </lineage>
</organism>
<feature type="transmembrane region" description="Helical" evidence="1">
    <location>
        <begin position="143"/>
        <end position="159"/>
    </location>
</feature>
<feature type="transmembrane region" description="Helical" evidence="1">
    <location>
        <begin position="76"/>
        <end position="96"/>
    </location>
</feature>
<gene>
    <name evidence="2" type="ORF">IAB46_12630</name>
</gene>
<keyword evidence="1" id="KW-0812">Transmembrane</keyword>
<keyword evidence="1" id="KW-1133">Transmembrane helix</keyword>